<dbReference type="InterPro" id="IPR001356">
    <property type="entry name" value="HD"/>
</dbReference>
<dbReference type="VEuPathDB" id="VectorBase:CPIJ000125"/>
<keyword evidence="5" id="KW-0010">Activator</keyword>
<dbReference type="Pfam" id="PF05920">
    <property type="entry name" value="Homeobox_KN"/>
    <property type="match status" value="1"/>
</dbReference>
<feature type="compositionally biased region" description="Basic and acidic residues" evidence="8">
    <location>
        <begin position="80"/>
        <end position="91"/>
    </location>
</feature>
<dbReference type="InterPro" id="IPR008422">
    <property type="entry name" value="KN_HD"/>
</dbReference>
<dbReference type="eggNOG" id="KOG0773">
    <property type="taxonomic scope" value="Eukaryota"/>
</dbReference>
<feature type="region of interest" description="Disordered" evidence="8">
    <location>
        <begin position="80"/>
        <end position="124"/>
    </location>
</feature>
<dbReference type="PANTHER" id="PTHR11211:SF46">
    <property type="entry name" value="HOMEOBOX PROTEIN ARAUCAN-RELATED"/>
    <property type="match status" value="1"/>
</dbReference>
<dbReference type="PROSITE" id="PS00027">
    <property type="entry name" value="HOMEOBOX_1"/>
    <property type="match status" value="1"/>
</dbReference>
<dbReference type="HOGENOM" id="CLU_1671061_0_0_1"/>
<sequence>MRTGAASPGPARYGAGYDLAARRKNATRESTATLKAWLNEHKKNPYPTKGEKIMLAIITKMTLTQVSTWFANARRRLKKENKMTWEPKNKTDDDDDAMVSDDEKDKDDMDPDKSRDHKGTAQVKRLDSSPYCYFSFLPALHRHPMGSDELNDFDEIEF</sequence>
<dbReference type="GO" id="GO:0000978">
    <property type="term" value="F:RNA polymerase II cis-regulatory region sequence-specific DNA binding"/>
    <property type="evidence" value="ECO:0007669"/>
    <property type="project" value="TreeGrafter"/>
</dbReference>
<evidence type="ECO:0000256" key="4">
    <source>
        <dbReference type="ARBA" id="ARBA00023155"/>
    </source>
</evidence>
<keyword evidence="6 7" id="KW-0539">Nucleus</keyword>
<dbReference type="GO" id="GO:0042693">
    <property type="term" value="P:muscle cell fate commitment"/>
    <property type="evidence" value="ECO:0007669"/>
    <property type="project" value="UniProtKB-ARBA"/>
</dbReference>
<feature type="compositionally biased region" description="Basic and acidic residues" evidence="8">
    <location>
        <begin position="101"/>
        <end position="124"/>
    </location>
</feature>
<dbReference type="STRING" id="7176.B0VZ23"/>
<feature type="DNA-binding region" description="Homeobox" evidence="7">
    <location>
        <begin position="19"/>
        <end position="81"/>
    </location>
</feature>
<keyword evidence="3 7" id="KW-0238">DNA-binding</keyword>
<reference evidence="9" key="1">
    <citation type="submission" date="2007-03" db="EMBL/GenBank/DDBJ databases">
        <title>Annotation of Culex pipiens quinquefasciatus.</title>
        <authorList>
            <consortium name="The Broad Institute Genome Sequencing Platform"/>
            <person name="Atkinson P.W."/>
            <person name="Hemingway J."/>
            <person name="Christensen B.M."/>
            <person name="Higgs S."/>
            <person name="Kodira C."/>
            <person name="Hannick L."/>
            <person name="Megy K."/>
            <person name="O'Leary S."/>
            <person name="Pearson M."/>
            <person name="Haas B.J."/>
            <person name="Mauceli E."/>
            <person name="Wortman J.R."/>
            <person name="Lee N.H."/>
            <person name="Guigo R."/>
            <person name="Stanke M."/>
            <person name="Alvarado L."/>
            <person name="Amedeo P."/>
            <person name="Antoine C.H."/>
            <person name="Arensburger P."/>
            <person name="Bidwell S.L."/>
            <person name="Crawford M."/>
            <person name="Camaro F."/>
            <person name="Devon K."/>
            <person name="Engels R."/>
            <person name="Hammond M."/>
            <person name="Howarth C."/>
            <person name="Koehrsen M."/>
            <person name="Lawson D."/>
            <person name="Montgomery P."/>
            <person name="Nene V."/>
            <person name="Nusbaum C."/>
            <person name="Puiu D."/>
            <person name="Romero-Severson J."/>
            <person name="Severson D.W."/>
            <person name="Shumway M."/>
            <person name="Sisk P."/>
            <person name="Stolte C."/>
            <person name="Zeng Q."/>
            <person name="Eisenstadt E."/>
            <person name="Fraser-Liggett C."/>
            <person name="Strausberg R."/>
            <person name="Galagan J."/>
            <person name="Birren B."/>
            <person name="Collins F.H."/>
        </authorList>
    </citation>
    <scope>NUCLEOTIDE SEQUENCE [LARGE SCALE GENOMIC DNA]</scope>
    <source>
        <strain evidence="9">JHB</strain>
    </source>
</reference>
<comment type="similarity">
    <text evidence="2">Belongs to the TALE/IRO homeobox family.</text>
</comment>
<dbReference type="EMBL" id="DS231813">
    <property type="protein sequence ID" value="EDS25748.1"/>
    <property type="molecule type" value="Genomic_DNA"/>
</dbReference>
<dbReference type="Gene3D" id="1.10.10.60">
    <property type="entry name" value="Homeodomain-like"/>
    <property type="match status" value="1"/>
</dbReference>
<keyword evidence="4 7" id="KW-0371">Homeobox</keyword>
<dbReference type="GO" id="GO:0007474">
    <property type="term" value="P:imaginal disc-derived wing vein specification"/>
    <property type="evidence" value="ECO:0007669"/>
    <property type="project" value="UniProtKB-ARBA"/>
</dbReference>
<evidence type="ECO:0000256" key="8">
    <source>
        <dbReference type="SAM" id="MobiDB-lite"/>
    </source>
</evidence>
<dbReference type="GO" id="GO:0045317">
    <property type="term" value="P:equator specification"/>
    <property type="evidence" value="ECO:0007669"/>
    <property type="project" value="UniProtKB-ARBA"/>
</dbReference>
<gene>
    <name evidence="9" type="ORF">CpipJ_CPIJ000125</name>
</gene>
<accession>B0VZ23</accession>
<dbReference type="GO" id="GO:0048468">
    <property type="term" value="P:cell development"/>
    <property type="evidence" value="ECO:0007669"/>
    <property type="project" value="TreeGrafter"/>
</dbReference>
<evidence type="ECO:0000256" key="1">
    <source>
        <dbReference type="ARBA" id="ARBA00004123"/>
    </source>
</evidence>
<dbReference type="VEuPathDB" id="VectorBase:CQUJHB004313"/>
<dbReference type="SMART" id="SM00389">
    <property type="entry name" value="HOX"/>
    <property type="match status" value="1"/>
</dbReference>
<proteinExistence type="inferred from homology"/>
<organism>
    <name type="scientific">Culex quinquefasciatus</name>
    <name type="common">Southern house mosquito</name>
    <name type="synonym">Culex pungens</name>
    <dbReference type="NCBI Taxonomy" id="7176"/>
    <lineage>
        <taxon>Eukaryota</taxon>
        <taxon>Metazoa</taxon>
        <taxon>Ecdysozoa</taxon>
        <taxon>Arthropoda</taxon>
        <taxon>Hexapoda</taxon>
        <taxon>Insecta</taxon>
        <taxon>Pterygota</taxon>
        <taxon>Neoptera</taxon>
        <taxon>Endopterygota</taxon>
        <taxon>Diptera</taxon>
        <taxon>Nematocera</taxon>
        <taxon>Culicoidea</taxon>
        <taxon>Culicidae</taxon>
        <taxon>Culicinae</taxon>
        <taxon>Culicini</taxon>
        <taxon>Culex</taxon>
        <taxon>Culex</taxon>
    </lineage>
</organism>
<evidence type="ECO:0000313" key="9">
    <source>
        <dbReference type="EMBL" id="EDS25748.1"/>
    </source>
</evidence>
<dbReference type="PROSITE" id="PS50071">
    <property type="entry name" value="HOMEOBOX_2"/>
    <property type="match status" value="1"/>
</dbReference>
<dbReference type="InterPro" id="IPR017970">
    <property type="entry name" value="Homeobox_CS"/>
</dbReference>
<name>B0VZ23_CULQU</name>
<evidence type="ECO:0000256" key="3">
    <source>
        <dbReference type="ARBA" id="ARBA00023125"/>
    </source>
</evidence>
<dbReference type="CDD" id="cd00086">
    <property type="entry name" value="homeodomain"/>
    <property type="match status" value="1"/>
</dbReference>
<evidence type="ECO:0000256" key="6">
    <source>
        <dbReference type="ARBA" id="ARBA00023242"/>
    </source>
</evidence>
<dbReference type="GO" id="GO:0005634">
    <property type="term" value="C:nucleus"/>
    <property type="evidence" value="ECO:0007669"/>
    <property type="project" value="UniProtKB-SubCell"/>
</dbReference>
<dbReference type="OMA" id="HKCFIIS"/>
<dbReference type="OrthoDB" id="5399138at2759"/>
<evidence type="ECO:0000256" key="5">
    <source>
        <dbReference type="ARBA" id="ARBA00023159"/>
    </source>
</evidence>
<protein>
    <submittedName>
        <fullName evidence="9">Iroquois-class homeodomain protein irx</fullName>
    </submittedName>
</protein>
<evidence type="ECO:0000256" key="2">
    <source>
        <dbReference type="ARBA" id="ARBA00008446"/>
    </source>
</evidence>
<dbReference type="SUPFAM" id="SSF46689">
    <property type="entry name" value="Homeodomain-like"/>
    <property type="match status" value="1"/>
</dbReference>
<dbReference type="GO" id="GO:0030182">
    <property type="term" value="P:neuron differentiation"/>
    <property type="evidence" value="ECO:0007669"/>
    <property type="project" value="TreeGrafter"/>
</dbReference>
<dbReference type="GO" id="GO:0045926">
    <property type="term" value="P:negative regulation of growth"/>
    <property type="evidence" value="ECO:0007669"/>
    <property type="project" value="UniProtKB-ARBA"/>
</dbReference>
<dbReference type="KEGG" id="cqu:CpipJ_CPIJ000125"/>
<dbReference type="InterPro" id="IPR009057">
    <property type="entry name" value="Homeodomain-like_sf"/>
</dbReference>
<dbReference type="GO" id="GO:0000981">
    <property type="term" value="F:DNA-binding transcription factor activity, RNA polymerase II-specific"/>
    <property type="evidence" value="ECO:0007669"/>
    <property type="project" value="InterPro"/>
</dbReference>
<dbReference type="AlphaFoldDB" id="B0VZ23"/>
<dbReference type="PANTHER" id="PTHR11211">
    <property type="entry name" value="IROQUOIS-CLASS HOMEODOMAIN PROTEIN IRX"/>
    <property type="match status" value="1"/>
</dbReference>
<comment type="subcellular location">
    <subcellularLocation>
        <location evidence="1 7">Nucleus</location>
    </subcellularLocation>
</comment>
<dbReference type="FunFam" id="1.10.10.60:FF:000003">
    <property type="entry name" value="Iroquois-class homeobox protein IRX"/>
    <property type="match status" value="1"/>
</dbReference>
<dbReference type="InParanoid" id="B0VZ23"/>
<evidence type="ECO:0000256" key="7">
    <source>
        <dbReference type="PROSITE-ProRule" id="PRU00108"/>
    </source>
</evidence>